<evidence type="ECO:0000256" key="1">
    <source>
        <dbReference type="SAM" id="SignalP"/>
    </source>
</evidence>
<keyword evidence="1" id="KW-0732">Signal</keyword>
<sequence>MKRWVTGVVAAAVVTASTPAMVAWGAGPTTGTDLRTGRGVAADLRADVDRDGLLTRADEAGEASWSARRGAIFLANVDDDERRCTVAPADLEAVGSAVDAKLAACNDSADERINGPRDLDDLAPLEIPAAQGLSRSATGRLDVVPADKARIFANGRPADALNADQLRHGVRLGLEGRDVLRDRTRWDGTIAVTLTVTDHGRTATDVVKLRVAPLMLQNDLQRAETVLAGKPTKGVGWPGDAPYPPGVPGEWDAFAKTLGQATRSSGAKLQYVQGTPGGWKDMWLQDTFEPATASMPAVGGAHTMRVLIRSGNVWGFDGIATPRPAGRLIYRNLRGPDVGVVQELSATASPNADDLLNMGGNIEALPPYAGYPNGRVLYGAGERKPDPGFLELITGQGFQEPVRVDTSWLAIGHADETTHVVRADNARGWTLAVADPRLAEKLLRDAQRAGAGKQRLFADTNSPRKPSVDEILADGKHLADNRAAAERIDEQLAILLKATGLRSQELVRLPVFFEAHPVLPGLRAMTPGLVNGLSLTDRQFAAPDPQGPKVRGVDVFKATAESALRRTGVRVHWVDNFFWSHLGGGEVHCATNALRDTRASARWWLDRV</sequence>
<dbReference type="Gene3D" id="3.75.10.10">
    <property type="entry name" value="L-arginine/glycine Amidinotransferase, Chain A"/>
    <property type="match status" value="1"/>
</dbReference>
<feature type="domain" description="Protein-arginine deiminase C-terminal" evidence="2">
    <location>
        <begin position="202"/>
        <end position="604"/>
    </location>
</feature>
<organism evidence="3 4">
    <name type="scientific">Kribbella lupini</name>
    <dbReference type="NCBI Taxonomy" id="291602"/>
    <lineage>
        <taxon>Bacteria</taxon>
        <taxon>Bacillati</taxon>
        <taxon>Actinomycetota</taxon>
        <taxon>Actinomycetes</taxon>
        <taxon>Propionibacteriales</taxon>
        <taxon>Kribbellaceae</taxon>
        <taxon>Kribbella</taxon>
    </lineage>
</organism>
<evidence type="ECO:0000259" key="2">
    <source>
        <dbReference type="Pfam" id="PF03068"/>
    </source>
</evidence>
<dbReference type="RefSeq" id="WP_344178015.1">
    <property type="nucleotide sequence ID" value="NZ_BAAANC010000002.1"/>
</dbReference>
<accession>A0ABN2BIV1</accession>
<name>A0ABN2BIV1_9ACTN</name>
<feature type="chain" id="PRO_5045194431" description="Protein-arginine deiminase C-terminal domain-containing protein" evidence="1">
    <location>
        <begin position="23"/>
        <end position="608"/>
    </location>
</feature>
<comment type="caution">
    <text evidence="3">The sequence shown here is derived from an EMBL/GenBank/DDBJ whole genome shotgun (WGS) entry which is preliminary data.</text>
</comment>
<dbReference type="PANTHER" id="PTHR10837:SF8">
    <property type="entry name" value="PROTEIN-ARGININE DEIMINASE"/>
    <property type="match status" value="1"/>
</dbReference>
<dbReference type="EMBL" id="BAAANC010000002">
    <property type="protein sequence ID" value="GAA1540919.1"/>
    <property type="molecule type" value="Genomic_DNA"/>
</dbReference>
<gene>
    <name evidence="3" type="ORF">GCM10009741_49720</name>
</gene>
<dbReference type="InterPro" id="IPR036556">
    <property type="entry name" value="PAD_central_sf"/>
</dbReference>
<reference evidence="3 4" key="1">
    <citation type="journal article" date="2019" name="Int. J. Syst. Evol. Microbiol.">
        <title>The Global Catalogue of Microorganisms (GCM) 10K type strain sequencing project: providing services to taxonomists for standard genome sequencing and annotation.</title>
        <authorList>
            <consortium name="The Broad Institute Genomics Platform"/>
            <consortium name="The Broad Institute Genome Sequencing Center for Infectious Disease"/>
            <person name="Wu L."/>
            <person name="Ma J."/>
        </authorList>
    </citation>
    <scope>NUCLEOTIDE SEQUENCE [LARGE SCALE GENOMIC DNA]</scope>
    <source>
        <strain evidence="3 4">JCM 14303</strain>
    </source>
</reference>
<protein>
    <recommendedName>
        <fullName evidence="2">Protein-arginine deiminase C-terminal domain-containing protein</fullName>
    </recommendedName>
</protein>
<proteinExistence type="predicted"/>
<dbReference type="InterPro" id="IPR013530">
    <property type="entry name" value="PAD_C"/>
</dbReference>
<evidence type="ECO:0000313" key="3">
    <source>
        <dbReference type="EMBL" id="GAA1540919.1"/>
    </source>
</evidence>
<dbReference type="SUPFAM" id="SSF55909">
    <property type="entry name" value="Pentein"/>
    <property type="match status" value="1"/>
</dbReference>
<feature type="signal peptide" evidence="1">
    <location>
        <begin position="1"/>
        <end position="22"/>
    </location>
</feature>
<dbReference type="PANTHER" id="PTHR10837">
    <property type="entry name" value="PEPTIDYLARGININE DEIMINASE"/>
    <property type="match status" value="1"/>
</dbReference>
<dbReference type="InterPro" id="IPR004303">
    <property type="entry name" value="PAD"/>
</dbReference>
<evidence type="ECO:0000313" key="4">
    <source>
        <dbReference type="Proteomes" id="UP001500363"/>
    </source>
</evidence>
<keyword evidence="4" id="KW-1185">Reference proteome</keyword>
<dbReference type="SUPFAM" id="SSF110083">
    <property type="entry name" value="Peptidylarginine deiminase Pad4, middle domain"/>
    <property type="match status" value="1"/>
</dbReference>
<dbReference type="Pfam" id="PF03068">
    <property type="entry name" value="PAD"/>
    <property type="match status" value="1"/>
</dbReference>
<dbReference type="Proteomes" id="UP001500363">
    <property type="component" value="Unassembled WGS sequence"/>
</dbReference>
<dbReference type="Gene3D" id="2.60.40.1700">
    <property type="entry name" value="Protein-arginine deiminase, central domain"/>
    <property type="match status" value="1"/>
</dbReference>